<dbReference type="InterPro" id="IPR010656">
    <property type="entry name" value="DctM"/>
</dbReference>
<feature type="transmembrane region" description="Helical" evidence="7">
    <location>
        <begin position="270"/>
        <end position="295"/>
    </location>
</feature>
<dbReference type="EMBL" id="JAOSHN010000003">
    <property type="protein sequence ID" value="MCU7378411.1"/>
    <property type="molecule type" value="Genomic_DNA"/>
</dbReference>
<dbReference type="RefSeq" id="WP_253019866.1">
    <property type="nucleotide sequence ID" value="NZ_JAOSHN010000003.1"/>
</dbReference>
<dbReference type="InterPro" id="IPR004681">
    <property type="entry name" value="TRAP_DctM"/>
</dbReference>
<evidence type="ECO:0000256" key="6">
    <source>
        <dbReference type="ARBA" id="ARBA00023136"/>
    </source>
</evidence>
<feature type="transmembrane region" description="Helical" evidence="7">
    <location>
        <begin position="136"/>
        <end position="159"/>
    </location>
</feature>
<feature type="transmembrane region" description="Helical" evidence="7">
    <location>
        <begin position="51"/>
        <end position="70"/>
    </location>
</feature>
<evidence type="ECO:0000256" key="5">
    <source>
        <dbReference type="ARBA" id="ARBA00022989"/>
    </source>
</evidence>
<dbReference type="PANTHER" id="PTHR33362">
    <property type="entry name" value="SIALIC ACID TRAP TRANSPORTER PERMEASE PROTEIN SIAT-RELATED"/>
    <property type="match status" value="1"/>
</dbReference>
<keyword evidence="3" id="KW-0997">Cell inner membrane</keyword>
<dbReference type="AlphaFoldDB" id="A0A9J6QU83"/>
<feature type="transmembrane region" description="Helical" evidence="7">
    <location>
        <begin position="82"/>
        <end position="99"/>
    </location>
</feature>
<dbReference type="GO" id="GO:0005886">
    <property type="term" value="C:plasma membrane"/>
    <property type="evidence" value="ECO:0007669"/>
    <property type="project" value="UniProtKB-SubCell"/>
</dbReference>
<dbReference type="NCBIfam" id="TIGR00786">
    <property type="entry name" value="dctM"/>
    <property type="match status" value="1"/>
</dbReference>
<evidence type="ECO:0000259" key="8">
    <source>
        <dbReference type="Pfam" id="PF06808"/>
    </source>
</evidence>
<evidence type="ECO:0000313" key="9">
    <source>
        <dbReference type="EMBL" id="MCU7378411.1"/>
    </source>
</evidence>
<dbReference type="PIRSF" id="PIRSF006066">
    <property type="entry name" value="HI0050"/>
    <property type="match status" value="1"/>
</dbReference>
<dbReference type="Pfam" id="PF06808">
    <property type="entry name" value="DctM"/>
    <property type="match status" value="1"/>
</dbReference>
<evidence type="ECO:0000256" key="2">
    <source>
        <dbReference type="ARBA" id="ARBA00022475"/>
    </source>
</evidence>
<evidence type="ECO:0000256" key="1">
    <source>
        <dbReference type="ARBA" id="ARBA00004429"/>
    </source>
</evidence>
<gene>
    <name evidence="9" type="ORF">OBO34_08575</name>
</gene>
<evidence type="ECO:0000256" key="3">
    <source>
        <dbReference type="ARBA" id="ARBA00022519"/>
    </source>
</evidence>
<evidence type="ECO:0000256" key="4">
    <source>
        <dbReference type="ARBA" id="ARBA00022692"/>
    </source>
</evidence>
<keyword evidence="5 7" id="KW-1133">Transmembrane helix</keyword>
<feature type="domain" description="TRAP C4-dicarboxylate transport system permease DctM subunit" evidence="8">
    <location>
        <begin position="8"/>
        <end position="417"/>
    </location>
</feature>
<feature type="transmembrane region" description="Helical" evidence="7">
    <location>
        <begin position="315"/>
        <end position="348"/>
    </location>
</feature>
<feature type="transmembrane region" description="Helical" evidence="7">
    <location>
        <begin position="214"/>
        <end position="236"/>
    </location>
</feature>
<organism evidence="9 10">
    <name type="scientific">Hominibacterium faecale</name>
    <dbReference type="NCBI Taxonomy" id="2839743"/>
    <lineage>
        <taxon>Bacteria</taxon>
        <taxon>Bacillati</taxon>
        <taxon>Bacillota</taxon>
        <taxon>Clostridia</taxon>
        <taxon>Peptostreptococcales</taxon>
        <taxon>Anaerovoracaceae</taxon>
        <taxon>Hominibacterium</taxon>
    </lineage>
</organism>
<dbReference type="Proteomes" id="UP001065549">
    <property type="component" value="Unassembled WGS sequence"/>
</dbReference>
<dbReference type="GO" id="GO:0022857">
    <property type="term" value="F:transmembrane transporter activity"/>
    <property type="evidence" value="ECO:0007669"/>
    <property type="project" value="TreeGrafter"/>
</dbReference>
<proteinExistence type="predicted"/>
<keyword evidence="4 7" id="KW-0812">Transmembrane</keyword>
<feature type="transmembrane region" description="Helical" evidence="7">
    <location>
        <begin position="360"/>
        <end position="386"/>
    </location>
</feature>
<feature type="transmembrane region" description="Helical" evidence="7">
    <location>
        <begin position="242"/>
        <end position="258"/>
    </location>
</feature>
<feature type="transmembrane region" description="Helical" evidence="7">
    <location>
        <begin position="171"/>
        <end position="193"/>
    </location>
</feature>
<name>A0A9J6QU83_9FIRM</name>
<dbReference type="PANTHER" id="PTHR33362:SF2">
    <property type="entry name" value="TRAP TRANSPORTER LARGE PERMEASE PROTEIN"/>
    <property type="match status" value="1"/>
</dbReference>
<evidence type="ECO:0000256" key="7">
    <source>
        <dbReference type="SAM" id="Phobius"/>
    </source>
</evidence>
<reference evidence="9" key="1">
    <citation type="submission" date="2022-09" db="EMBL/GenBank/DDBJ databases">
        <title>Culturomic study of gut microbiota in children with autism spectrum disorder.</title>
        <authorList>
            <person name="Efimov B.A."/>
            <person name="Chaplin A.V."/>
            <person name="Sokolova S.R."/>
            <person name="Pikina A.P."/>
            <person name="Korzhanova M."/>
            <person name="Belova V."/>
            <person name="Korostin D."/>
        </authorList>
    </citation>
    <scope>NUCLEOTIDE SEQUENCE</scope>
    <source>
        <strain evidence="9">ASD5510</strain>
    </source>
</reference>
<evidence type="ECO:0000313" key="10">
    <source>
        <dbReference type="Proteomes" id="UP001065549"/>
    </source>
</evidence>
<sequence length="424" mass="44464">MGSIVMLFGGMILLIFIGVPVGYAIGLSTICTYAAYSNVSISLISQNCFTGLNSFVLLAIPFFILAGVIMGEGGIAKRLVDLADAVIGFVTGGLGMVAILTSTFFGAITGSGNATTSAVGALLIPSMEEKKYGRVFSSTLVASAGAIGIIIPPSIPFVIYGVSTGTSIGDLFIAGIIPGLLMALVLMVACYIISKKNGYGGSDTRPNAKHILIAAKNGIWALLAPVIILGGIYAGIFTPTESAVVAVVYSILVGFFIYRELTIKKLLDAIYKTAIINGITSFIIAFSASMCKFISIERIPDMICDAITSITDSKIIILLLLNIVLLLIGMLIDIIPAIIILAPIFLPLVESYGMSPIQFGVMLVLNLGIGFVTPPYGSTLFVASAISKIPVDRMFKTAFVFTGVLSIVLLIVTYIPAASLLLVQ</sequence>
<feature type="transmembrane region" description="Helical" evidence="7">
    <location>
        <begin position="398"/>
        <end position="423"/>
    </location>
</feature>
<keyword evidence="6 7" id="KW-0472">Membrane</keyword>
<accession>A0A9J6QU83</accession>
<keyword evidence="10" id="KW-1185">Reference proteome</keyword>
<comment type="subcellular location">
    <subcellularLocation>
        <location evidence="1">Cell inner membrane</location>
        <topology evidence="1">Multi-pass membrane protein</topology>
    </subcellularLocation>
</comment>
<feature type="transmembrane region" description="Helical" evidence="7">
    <location>
        <begin position="12"/>
        <end position="36"/>
    </location>
</feature>
<protein>
    <submittedName>
        <fullName evidence="9">TRAP transporter large permease</fullName>
    </submittedName>
</protein>
<keyword evidence="2" id="KW-1003">Cell membrane</keyword>
<comment type="caution">
    <text evidence="9">The sequence shown here is derived from an EMBL/GenBank/DDBJ whole genome shotgun (WGS) entry which is preliminary data.</text>
</comment>